<dbReference type="Proteomes" id="UP000664779">
    <property type="component" value="Unassembled WGS sequence"/>
</dbReference>
<evidence type="ECO:0000313" key="2">
    <source>
        <dbReference type="Proteomes" id="UP000664779"/>
    </source>
</evidence>
<name>A0A939ERL7_9HYPH</name>
<dbReference type="AlphaFoldDB" id="A0A939ERL7"/>
<proteinExistence type="predicted"/>
<dbReference type="EMBL" id="JAFLNF010000004">
    <property type="protein sequence ID" value="MBO0345829.1"/>
    <property type="molecule type" value="Genomic_DNA"/>
</dbReference>
<keyword evidence="2" id="KW-1185">Reference proteome</keyword>
<dbReference type="RefSeq" id="WP_206940756.1">
    <property type="nucleotide sequence ID" value="NZ_JAFLNF010000004.1"/>
</dbReference>
<reference evidence="1" key="1">
    <citation type="submission" date="2021-03" db="EMBL/GenBank/DDBJ databases">
        <title>Roseibium sp. CAU 1637 isolated from Incheon.</title>
        <authorList>
            <person name="Kim W."/>
        </authorList>
    </citation>
    <scope>NUCLEOTIDE SEQUENCE</scope>
    <source>
        <strain evidence="1">CAU 1637</strain>
    </source>
</reference>
<protein>
    <submittedName>
        <fullName evidence="1">Uncharacterized protein</fullName>
    </submittedName>
</protein>
<gene>
    <name evidence="1" type="ORF">J0X15_11415</name>
</gene>
<accession>A0A939ERL7</accession>
<sequence>MSAGSDTTAIVSLGMSCQSARQIRTSIEVLSEVLAQAFQPERHFFDGLVAPVAGLAQLFEDGFPLFDRVAIVDGPGHPTWNPYEIRFLHHFRPEPEAAADIDGWFENELSRFTHLRAKFERLRQRERLIFVISNSQNNLDLVARDTGIEKLDFDADELKRLQVAVDGFFGRACEYLVVSHPERHGGTELPELRILQADDSEWTGDKRQWRELFRDYLAKGRVEPFAV</sequence>
<comment type="caution">
    <text evidence="1">The sequence shown here is derived from an EMBL/GenBank/DDBJ whole genome shotgun (WGS) entry which is preliminary data.</text>
</comment>
<evidence type="ECO:0000313" key="1">
    <source>
        <dbReference type="EMBL" id="MBO0345829.1"/>
    </source>
</evidence>
<organism evidence="1 2">
    <name type="scientific">Roseibium limicola</name>
    <dbReference type="NCBI Taxonomy" id="2816037"/>
    <lineage>
        <taxon>Bacteria</taxon>
        <taxon>Pseudomonadati</taxon>
        <taxon>Pseudomonadota</taxon>
        <taxon>Alphaproteobacteria</taxon>
        <taxon>Hyphomicrobiales</taxon>
        <taxon>Stappiaceae</taxon>
        <taxon>Roseibium</taxon>
    </lineage>
</organism>